<organism evidence="1">
    <name type="scientific">marine sediment metagenome</name>
    <dbReference type="NCBI Taxonomy" id="412755"/>
    <lineage>
        <taxon>unclassified sequences</taxon>
        <taxon>metagenomes</taxon>
        <taxon>ecological metagenomes</taxon>
    </lineage>
</organism>
<protein>
    <submittedName>
        <fullName evidence="1">Uncharacterized protein</fullName>
    </submittedName>
</protein>
<dbReference type="EMBL" id="LAZR01003195">
    <property type="protein sequence ID" value="KKN20929.1"/>
    <property type="molecule type" value="Genomic_DNA"/>
</dbReference>
<accession>A0A0F9NSM3</accession>
<gene>
    <name evidence="1" type="ORF">LCGC14_0930620</name>
</gene>
<sequence length="252" mass="30826">MDKNRRKQEKIKKKWINELQIKEFSPIHIIQIPQKAEIAWNCVQKYWEILLDKDVGERVITHELGHLYFPKKVNDLRLLPKLAKPEKKKNLNKAMHKLINPLVDNFVDYYLLDIDNYYNLWVKEKREILEYGTYLCDFKAFYQRIGDFMCEYLNCLYILKDDNKNQLHSKIEHWLAQIEKSILVISNFNEVNLEFLKNKLDQFKELRTIRDSERILLFFYEIITEIGKIFDYKYWDKNMIIKQFDIIFNFQP</sequence>
<name>A0A0F9NSM3_9ZZZZ</name>
<dbReference type="AlphaFoldDB" id="A0A0F9NSM3"/>
<reference evidence="1" key="1">
    <citation type="journal article" date="2015" name="Nature">
        <title>Complex archaea that bridge the gap between prokaryotes and eukaryotes.</title>
        <authorList>
            <person name="Spang A."/>
            <person name="Saw J.H."/>
            <person name="Jorgensen S.L."/>
            <person name="Zaremba-Niedzwiedzka K."/>
            <person name="Martijn J."/>
            <person name="Lind A.E."/>
            <person name="van Eijk R."/>
            <person name="Schleper C."/>
            <person name="Guy L."/>
            <person name="Ettema T.J."/>
        </authorList>
    </citation>
    <scope>NUCLEOTIDE SEQUENCE</scope>
</reference>
<evidence type="ECO:0000313" key="1">
    <source>
        <dbReference type="EMBL" id="KKN20929.1"/>
    </source>
</evidence>
<comment type="caution">
    <text evidence="1">The sequence shown here is derived from an EMBL/GenBank/DDBJ whole genome shotgun (WGS) entry which is preliminary data.</text>
</comment>
<proteinExistence type="predicted"/>